<feature type="domain" description="C-type lectin" evidence="3">
    <location>
        <begin position="251"/>
        <end position="362"/>
    </location>
</feature>
<dbReference type="SUPFAM" id="SSF56436">
    <property type="entry name" value="C-type lectin-like"/>
    <property type="match status" value="4"/>
</dbReference>
<comment type="caution">
    <text evidence="4">The sequence shown here is derived from an EMBL/GenBank/DDBJ whole genome shotgun (WGS) entry which is preliminary data.</text>
</comment>
<organism evidence="4 5">
    <name type="scientific">Silurus meridionalis</name>
    <name type="common">Southern catfish</name>
    <name type="synonym">Silurus soldatovi meridionalis</name>
    <dbReference type="NCBI Taxonomy" id="175797"/>
    <lineage>
        <taxon>Eukaryota</taxon>
        <taxon>Metazoa</taxon>
        <taxon>Chordata</taxon>
        <taxon>Craniata</taxon>
        <taxon>Vertebrata</taxon>
        <taxon>Euteleostomi</taxon>
        <taxon>Actinopterygii</taxon>
        <taxon>Neopterygii</taxon>
        <taxon>Teleostei</taxon>
        <taxon>Ostariophysi</taxon>
        <taxon>Siluriformes</taxon>
        <taxon>Siluridae</taxon>
        <taxon>Silurus</taxon>
    </lineage>
</organism>
<feature type="region of interest" description="Disordered" evidence="2">
    <location>
        <begin position="555"/>
        <end position="577"/>
    </location>
</feature>
<evidence type="ECO:0000313" key="5">
    <source>
        <dbReference type="Proteomes" id="UP000606274"/>
    </source>
</evidence>
<feature type="domain" description="C-type lectin" evidence="3">
    <location>
        <begin position="373"/>
        <end position="474"/>
    </location>
</feature>
<dbReference type="PROSITE" id="PS00615">
    <property type="entry name" value="C_TYPE_LECTIN_1"/>
    <property type="match status" value="3"/>
</dbReference>
<dbReference type="Gene3D" id="3.10.100.10">
    <property type="entry name" value="Mannose-Binding Protein A, subunit A"/>
    <property type="match status" value="4"/>
</dbReference>
<protein>
    <recommendedName>
        <fullName evidence="3">C-type lectin domain-containing protein</fullName>
    </recommendedName>
</protein>
<dbReference type="InterPro" id="IPR018378">
    <property type="entry name" value="C-type_lectin_CS"/>
</dbReference>
<name>A0A8T0AJS9_SILME</name>
<evidence type="ECO:0000259" key="3">
    <source>
        <dbReference type="PROSITE" id="PS50041"/>
    </source>
</evidence>
<dbReference type="PANTHER" id="PTHR45784">
    <property type="entry name" value="C-TYPE LECTIN DOMAIN FAMILY 20 MEMBER A-RELATED"/>
    <property type="match status" value="1"/>
</dbReference>
<evidence type="ECO:0000256" key="2">
    <source>
        <dbReference type="SAM" id="MobiDB-lite"/>
    </source>
</evidence>
<evidence type="ECO:0000313" key="4">
    <source>
        <dbReference type="EMBL" id="KAF7692888.1"/>
    </source>
</evidence>
<evidence type="ECO:0000256" key="1">
    <source>
        <dbReference type="ARBA" id="ARBA00023157"/>
    </source>
</evidence>
<keyword evidence="5" id="KW-1185">Reference proteome</keyword>
<gene>
    <name evidence="4" type="ORF">HF521_010498</name>
</gene>
<keyword evidence="1" id="KW-1015">Disulfide bond</keyword>
<dbReference type="AlphaFoldDB" id="A0A8T0AJS9"/>
<accession>A0A8T0AJS9</accession>
<sequence>MLTSSGQKNSTDKYKESDFSQNTNPDSHHVMMWMLKGFDVNIWTFSSEHFIRASEPQQWHHDGTRVPVPPALRSLAGVCGTSTCCAALKPDGSWESLQCTGTRYFMCYKEGDTETRQNYHLILENKTWYEAQRYCRSKYTDLVSIRDQQQNEEVKMKGLNSNTLFWIGLLRDDWQWTDGGNSTYRNWMSGFPQSSSSGDCVLLGSGGQWHSVPCSNKYHFTLCDTSTIHVSDVAMSWEKALDYSFSPPVHRRSTTFYLISGYMNETVGRAACRENHIDLVTVHSDGDNSDLYKIIRKADSGSRSGRIGLIRGQFSEKWSNGDPVTFRSLAGVCGTSTCCAAMKPDGSWESLQCTKTRYFMCYKEDVSSQIPNYHLILENKTWYEAQRYCRSKYTDLVSIRDQQQNEEVKMKGLNSNTLFWIGLLRDDWQWTDGGNSTYRNWASGFPQSSSSGDCVSLGFGGQWYSVPCSNNFQYTLCDTSTIHVSDVAMSWEKALDYCQHGNRAGILNIDSEAEQKELESELRRRRVPAGPLWVGLGPKRLSELKVSSGPLTCEDVKRQTESPPSRCPADTHTAGAEPEYVMDSTELRVACRLK</sequence>
<dbReference type="Pfam" id="PF00059">
    <property type="entry name" value="Lectin_C"/>
    <property type="match status" value="3"/>
</dbReference>
<feature type="domain" description="C-type lectin" evidence="3">
    <location>
        <begin position="119"/>
        <end position="220"/>
    </location>
</feature>
<dbReference type="EMBL" id="JABFDY010000020">
    <property type="protein sequence ID" value="KAF7692888.1"/>
    <property type="molecule type" value="Genomic_DNA"/>
</dbReference>
<reference evidence="4" key="1">
    <citation type="submission" date="2020-08" db="EMBL/GenBank/DDBJ databases">
        <title>Chromosome-level assembly of Southern catfish (Silurus meridionalis) provides insights into visual adaptation to the nocturnal and benthic lifestyles.</title>
        <authorList>
            <person name="Zhang Y."/>
            <person name="Wang D."/>
            <person name="Peng Z."/>
        </authorList>
    </citation>
    <scope>NUCLEOTIDE SEQUENCE</scope>
    <source>
        <strain evidence="4">SWU-2019-XX</strain>
        <tissue evidence="4">Muscle</tissue>
    </source>
</reference>
<dbReference type="InterPro" id="IPR016186">
    <property type="entry name" value="C-type_lectin-like/link_sf"/>
</dbReference>
<dbReference type="InterPro" id="IPR001304">
    <property type="entry name" value="C-type_lectin-like"/>
</dbReference>
<proteinExistence type="predicted"/>
<dbReference type="PROSITE" id="PS50041">
    <property type="entry name" value="C_TYPE_LECTIN_2"/>
    <property type="match status" value="3"/>
</dbReference>
<dbReference type="SMART" id="SM00034">
    <property type="entry name" value="CLECT"/>
    <property type="match status" value="3"/>
</dbReference>
<feature type="region of interest" description="Disordered" evidence="2">
    <location>
        <begin position="1"/>
        <end position="21"/>
    </location>
</feature>
<dbReference type="PANTHER" id="PTHR45784:SF3">
    <property type="entry name" value="C-TYPE LECTIN DOMAIN FAMILY 4 MEMBER K-LIKE-RELATED"/>
    <property type="match status" value="1"/>
</dbReference>
<dbReference type="InterPro" id="IPR016187">
    <property type="entry name" value="CTDL_fold"/>
</dbReference>
<dbReference type="Proteomes" id="UP000606274">
    <property type="component" value="Unassembled WGS sequence"/>
</dbReference>